<feature type="domain" description="STAT transcription factor protein interaction" evidence="2">
    <location>
        <begin position="2"/>
        <end position="64"/>
    </location>
</feature>
<keyword evidence="1" id="KW-0727">SH2 domain</keyword>
<dbReference type="GO" id="GO:0003700">
    <property type="term" value="F:DNA-binding transcription factor activity"/>
    <property type="evidence" value="ECO:0007669"/>
    <property type="project" value="InterPro"/>
</dbReference>
<dbReference type="PANTHER" id="PTHR11801">
    <property type="entry name" value="SIGNAL TRANSDUCER AND ACTIVATOR OF TRANSCRIPTION"/>
    <property type="match status" value="1"/>
</dbReference>
<dbReference type="SUPFAM" id="SSF48092">
    <property type="entry name" value="Transcription factor STAT-4 N-domain"/>
    <property type="match status" value="1"/>
</dbReference>
<dbReference type="AlphaFoldDB" id="A0A8B9EMI9"/>
<name>A0A8B9EMI9_ANSCY</name>
<dbReference type="Pfam" id="PF02865">
    <property type="entry name" value="STAT_int"/>
    <property type="match status" value="1"/>
</dbReference>
<evidence type="ECO:0000313" key="3">
    <source>
        <dbReference type="Ensembl" id="ENSACDP00005021692.1"/>
    </source>
</evidence>
<dbReference type="InterPro" id="IPR013799">
    <property type="entry name" value="STAT_TF_prot_interaction"/>
</dbReference>
<dbReference type="Proteomes" id="UP000694521">
    <property type="component" value="Unplaced"/>
</dbReference>
<evidence type="ECO:0000313" key="4">
    <source>
        <dbReference type="Proteomes" id="UP000694521"/>
    </source>
</evidence>
<dbReference type="Gene3D" id="1.10.532.10">
    <property type="entry name" value="STAT transcription factor, N-terminal domain"/>
    <property type="match status" value="1"/>
</dbReference>
<reference evidence="3" key="2">
    <citation type="submission" date="2025-09" db="UniProtKB">
        <authorList>
            <consortium name="Ensembl"/>
        </authorList>
    </citation>
    <scope>IDENTIFICATION</scope>
</reference>
<protein>
    <recommendedName>
        <fullName evidence="2">STAT transcription factor protein interaction domain-containing protein</fullName>
    </recommendedName>
</protein>
<accession>A0A8B9EMI9</accession>
<dbReference type="Ensembl" id="ENSACDT00005025931.1">
    <property type="protein sequence ID" value="ENSACDP00005021692.1"/>
    <property type="gene ID" value="ENSACDG00005015694.1"/>
</dbReference>
<evidence type="ECO:0000259" key="2">
    <source>
        <dbReference type="Pfam" id="PF02865"/>
    </source>
</evidence>
<dbReference type="InterPro" id="IPR036535">
    <property type="entry name" value="STAT_N_sf"/>
</dbReference>
<keyword evidence="4" id="KW-1185">Reference proteome</keyword>
<evidence type="ECO:0000256" key="1">
    <source>
        <dbReference type="ARBA" id="ARBA00022999"/>
    </source>
</evidence>
<organism evidence="3 4">
    <name type="scientific">Anser cygnoides</name>
    <name type="common">Swan goose</name>
    <dbReference type="NCBI Taxonomy" id="8845"/>
    <lineage>
        <taxon>Eukaryota</taxon>
        <taxon>Metazoa</taxon>
        <taxon>Chordata</taxon>
        <taxon>Craniata</taxon>
        <taxon>Vertebrata</taxon>
        <taxon>Euteleostomi</taxon>
        <taxon>Archelosauria</taxon>
        <taxon>Archosauria</taxon>
        <taxon>Dinosauria</taxon>
        <taxon>Saurischia</taxon>
        <taxon>Theropoda</taxon>
        <taxon>Coelurosauria</taxon>
        <taxon>Aves</taxon>
        <taxon>Neognathae</taxon>
        <taxon>Galloanserae</taxon>
        <taxon>Anseriformes</taxon>
        <taxon>Anatidae</taxon>
        <taxon>Anserinae</taxon>
        <taxon>Anser</taxon>
    </lineage>
</organism>
<proteinExistence type="predicted"/>
<sequence length="71" mass="8038">MLFHSLLALLDERLGSLGLGDEDFMLKHNLRKARRDLQAAFEEYPESFANLVANLLQEERRILRLGDGPGG</sequence>
<reference evidence="3" key="1">
    <citation type="submission" date="2025-08" db="UniProtKB">
        <authorList>
            <consortium name="Ensembl"/>
        </authorList>
    </citation>
    <scope>IDENTIFICATION</scope>
</reference>
<dbReference type="GO" id="GO:0007165">
    <property type="term" value="P:signal transduction"/>
    <property type="evidence" value="ECO:0007669"/>
    <property type="project" value="InterPro"/>
</dbReference>
<dbReference type="InterPro" id="IPR001217">
    <property type="entry name" value="STAT"/>
</dbReference>